<keyword evidence="3" id="KW-0731">Sigma factor</keyword>
<dbReference type="PANTHER" id="PTHR43133:SF8">
    <property type="entry name" value="RNA POLYMERASE SIGMA FACTOR HI_1459-RELATED"/>
    <property type="match status" value="1"/>
</dbReference>
<dbReference type="GO" id="GO:0003677">
    <property type="term" value="F:DNA binding"/>
    <property type="evidence" value="ECO:0007669"/>
    <property type="project" value="UniProtKB-KW"/>
</dbReference>
<evidence type="ECO:0000256" key="3">
    <source>
        <dbReference type="ARBA" id="ARBA00023082"/>
    </source>
</evidence>
<dbReference type="InterPro" id="IPR013325">
    <property type="entry name" value="RNA_pol_sigma_r2"/>
</dbReference>
<dbReference type="SUPFAM" id="SSF88659">
    <property type="entry name" value="Sigma3 and sigma4 domains of RNA polymerase sigma factors"/>
    <property type="match status" value="1"/>
</dbReference>
<comment type="similarity">
    <text evidence="1">Belongs to the sigma-70 factor family. ECF subfamily.</text>
</comment>
<dbReference type="SUPFAM" id="SSF88946">
    <property type="entry name" value="Sigma2 domain of RNA polymerase sigma factors"/>
    <property type="match status" value="1"/>
</dbReference>
<dbReference type="CDD" id="cd06171">
    <property type="entry name" value="Sigma70_r4"/>
    <property type="match status" value="1"/>
</dbReference>
<evidence type="ECO:0000313" key="9">
    <source>
        <dbReference type="Proteomes" id="UP000823894"/>
    </source>
</evidence>
<evidence type="ECO:0000259" key="7">
    <source>
        <dbReference type="Pfam" id="PF08281"/>
    </source>
</evidence>
<keyword evidence="5" id="KW-0804">Transcription</keyword>
<comment type="caution">
    <text evidence="8">The sequence shown here is derived from an EMBL/GenBank/DDBJ whole genome shotgun (WGS) entry which is preliminary data.</text>
</comment>
<dbReference type="InterPro" id="IPR036388">
    <property type="entry name" value="WH-like_DNA-bd_sf"/>
</dbReference>
<accession>A0A9D2NWM6</accession>
<reference evidence="8" key="2">
    <citation type="submission" date="2021-04" db="EMBL/GenBank/DDBJ databases">
        <authorList>
            <person name="Gilroy R."/>
        </authorList>
    </citation>
    <scope>NUCLEOTIDE SEQUENCE</scope>
    <source>
        <strain evidence="8">ChiGjej1B1-1692</strain>
    </source>
</reference>
<dbReference type="Pfam" id="PF08281">
    <property type="entry name" value="Sigma70_r4_2"/>
    <property type="match status" value="1"/>
</dbReference>
<feature type="domain" description="RNA polymerase sigma factor 70 region 4 type 2" evidence="7">
    <location>
        <begin position="112"/>
        <end position="162"/>
    </location>
</feature>
<evidence type="ECO:0000256" key="1">
    <source>
        <dbReference type="ARBA" id="ARBA00010641"/>
    </source>
</evidence>
<dbReference type="Proteomes" id="UP000823894">
    <property type="component" value="Unassembled WGS sequence"/>
</dbReference>
<dbReference type="NCBIfam" id="TIGR02937">
    <property type="entry name" value="sigma70-ECF"/>
    <property type="match status" value="1"/>
</dbReference>
<keyword evidence="4" id="KW-0238">DNA-binding</keyword>
<proteinExistence type="inferred from homology"/>
<name>A0A9D2NWM6_9FIRM</name>
<protein>
    <submittedName>
        <fullName evidence="8">Sigma-70 family RNA polymerase sigma factor</fullName>
    </submittedName>
</protein>
<reference evidence="8" key="1">
    <citation type="journal article" date="2021" name="PeerJ">
        <title>Extensive microbial diversity within the chicken gut microbiome revealed by metagenomics and culture.</title>
        <authorList>
            <person name="Gilroy R."/>
            <person name="Ravi A."/>
            <person name="Getino M."/>
            <person name="Pursley I."/>
            <person name="Horton D.L."/>
            <person name="Alikhan N.F."/>
            <person name="Baker D."/>
            <person name="Gharbi K."/>
            <person name="Hall N."/>
            <person name="Watson M."/>
            <person name="Adriaenssens E.M."/>
            <person name="Foster-Nyarko E."/>
            <person name="Jarju S."/>
            <person name="Secka A."/>
            <person name="Antonio M."/>
            <person name="Oren A."/>
            <person name="Chaudhuri R.R."/>
            <person name="La Ragione R."/>
            <person name="Hildebrand F."/>
            <person name="Pallen M.J."/>
        </authorList>
    </citation>
    <scope>NUCLEOTIDE SEQUENCE</scope>
    <source>
        <strain evidence="8">ChiGjej1B1-1692</strain>
    </source>
</reference>
<dbReference type="InterPro" id="IPR013324">
    <property type="entry name" value="RNA_pol_sigma_r3/r4-like"/>
</dbReference>
<evidence type="ECO:0000256" key="5">
    <source>
        <dbReference type="ARBA" id="ARBA00023163"/>
    </source>
</evidence>
<dbReference type="Pfam" id="PF04542">
    <property type="entry name" value="Sigma70_r2"/>
    <property type="match status" value="1"/>
</dbReference>
<dbReference type="PANTHER" id="PTHR43133">
    <property type="entry name" value="RNA POLYMERASE ECF-TYPE SIGMA FACTO"/>
    <property type="match status" value="1"/>
</dbReference>
<feature type="domain" description="RNA polymerase sigma-70 region 2" evidence="6">
    <location>
        <begin position="22"/>
        <end position="86"/>
    </location>
</feature>
<gene>
    <name evidence="8" type="ORF">H9757_12160</name>
</gene>
<dbReference type="EMBL" id="DWWK01000199">
    <property type="protein sequence ID" value="HJC39790.1"/>
    <property type="molecule type" value="Genomic_DNA"/>
</dbReference>
<dbReference type="GO" id="GO:0006352">
    <property type="term" value="P:DNA-templated transcription initiation"/>
    <property type="evidence" value="ECO:0007669"/>
    <property type="project" value="InterPro"/>
</dbReference>
<dbReference type="InterPro" id="IPR014284">
    <property type="entry name" value="RNA_pol_sigma-70_dom"/>
</dbReference>
<dbReference type="InterPro" id="IPR013249">
    <property type="entry name" value="RNA_pol_sigma70_r4_t2"/>
</dbReference>
<dbReference type="Gene3D" id="1.10.10.10">
    <property type="entry name" value="Winged helix-like DNA-binding domain superfamily/Winged helix DNA-binding domain"/>
    <property type="match status" value="1"/>
</dbReference>
<sequence length="173" mass="20624">MTDRELVRKLHTGDRSALDGIVKKYYDDIYKFSLYMTMDETDSYDIVQEVFLRFIKYAESYTHGNLKGYLLIIARNLCRDYFREKEKKKTVDLTEDTVSDRDGIDDTEQKLLLDTILQKLPIEQRETVILRFREELRFQDIARILGCSVSTAKSRCRLGIRRMRKVLEAYERK</sequence>
<dbReference type="AlphaFoldDB" id="A0A9D2NWM6"/>
<evidence type="ECO:0000256" key="2">
    <source>
        <dbReference type="ARBA" id="ARBA00023015"/>
    </source>
</evidence>
<dbReference type="GO" id="GO:0016987">
    <property type="term" value="F:sigma factor activity"/>
    <property type="evidence" value="ECO:0007669"/>
    <property type="project" value="UniProtKB-KW"/>
</dbReference>
<dbReference type="Gene3D" id="1.10.1740.10">
    <property type="match status" value="1"/>
</dbReference>
<evidence type="ECO:0000256" key="4">
    <source>
        <dbReference type="ARBA" id="ARBA00023125"/>
    </source>
</evidence>
<evidence type="ECO:0000259" key="6">
    <source>
        <dbReference type="Pfam" id="PF04542"/>
    </source>
</evidence>
<dbReference type="InterPro" id="IPR007627">
    <property type="entry name" value="RNA_pol_sigma70_r2"/>
</dbReference>
<dbReference type="InterPro" id="IPR039425">
    <property type="entry name" value="RNA_pol_sigma-70-like"/>
</dbReference>
<organism evidence="8 9">
    <name type="scientific">Candidatus Mediterraneibacter faecigallinarum</name>
    <dbReference type="NCBI Taxonomy" id="2838669"/>
    <lineage>
        <taxon>Bacteria</taxon>
        <taxon>Bacillati</taxon>
        <taxon>Bacillota</taxon>
        <taxon>Clostridia</taxon>
        <taxon>Lachnospirales</taxon>
        <taxon>Lachnospiraceae</taxon>
        <taxon>Mediterraneibacter</taxon>
    </lineage>
</organism>
<keyword evidence="2" id="KW-0805">Transcription regulation</keyword>
<evidence type="ECO:0000313" key="8">
    <source>
        <dbReference type="EMBL" id="HJC39790.1"/>
    </source>
</evidence>